<feature type="compositionally biased region" description="Basic and acidic residues" evidence="1">
    <location>
        <begin position="237"/>
        <end position="267"/>
    </location>
</feature>
<gene>
    <name evidence="2" type="ORF">A3F84_00900</name>
</gene>
<feature type="compositionally biased region" description="Basic and acidic residues" evidence="1">
    <location>
        <begin position="276"/>
        <end position="300"/>
    </location>
</feature>
<evidence type="ECO:0000256" key="1">
    <source>
        <dbReference type="SAM" id="MobiDB-lite"/>
    </source>
</evidence>
<proteinExistence type="predicted"/>
<organism evidence="2 3">
    <name type="scientific">Handelsmanbacteria sp. (strain RIFCSPLOWO2_12_FULL_64_10)</name>
    <dbReference type="NCBI Taxonomy" id="1817868"/>
    <lineage>
        <taxon>Bacteria</taxon>
        <taxon>Candidatus Handelsmaniibacteriota</taxon>
    </lineage>
</organism>
<accession>A0A1F6C5I3</accession>
<reference evidence="2 3" key="1">
    <citation type="journal article" date="2016" name="Nat. Commun.">
        <title>Thousands of microbial genomes shed light on interconnected biogeochemical processes in an aquifer system.</title>
        <authorList>
            <person name="Anantharaman K."/>
            <person name="Brown C.T."/>
            <person name="Hug L.A."/>
            <person name="Sharon I."/>
            <person name="Castelle C.J."/>
            <person name="Probst A.J."/>
            <person name="Thomas B.C."/>
            <person name="Singh A."/>
            <person name="Wilkins M.J."/>
            <person name="Karaoz U."/>
            <person name="Brodie E.L."/>
            <person name="Williams K.H."/>
            <person name="Hubbard S.S."/>
            <person name="Banfield J.F."/>
        </authorList>
    </citation>
    <scope>NUCLEOTIDE SEQUENCE [LARGE SCALE GENOMIC DNA]</scope>
    <source>
        <strain evidence="3">RIFCSPLOWO2_12_FULL_64_10</strain>
    </source>
</reference>
<dbReference type="Proteomes" id="UP000178606">
    <property type="component" value="Unassembled WGS sequence"/>
</dbReference>
<name>A0A1F6C5I3_HANXR</name>
<protein>
    <submittedName>
        <fullName evidence="2">Uncharacterized protein</fullName>
    </submittedName>
</protein>
<comment type="caution">
    <text evidence="2">The sequence shown here is derived from an EMBL/GenBank/DDBJ whole genome shotgun (WGS) entry which is preliminary data.</text>
</comment>
<dbReference type="EMBL" id="MFKF01000404">
    <property type="protein sequence ID" value="OGG44416.1"/>
    <property type="molecule type" value="Genomic_DNA"/>
</dbReference>
<dbReference type="AlphaFoldDB" id="A0A1F6C5I3"/>
<sequence length="300" mass="33718">MKLGRQILAILFLWGGQAWGDAHADAAVRQLVSLGVKETTARSVVERWMERDERRDPRPLLQTIQRSSENGAPVDLMLDKTAEGLAKGVSGDHLLRTLDGLGKSLGQAARLARVIRDDLNSEGISERETILRLGILQRLRKDDGWLRRLEEEAKQHQVNLHGFLQVSEAVGHLSGRLGLREKEADDLGALWMQKRTPPNEVNRLVRAIERGQKETSVSEAARAVTESVLRGAPLEDALGRAEKAQENKEKKKTRGDEEERVTQDRSNRQSQPSAAEGRKNPSDDKKDKESRNREKEKKDK</sequence>
<evidence type="ECO:0000313" key="2">
    <source>
        <dbReference type="EMBL" id="OGG44416.1"/>
    </source>
</evidence>
<evidence type="ECO:0000313" key="3">
    <source>
        <dbReference type="Proteomes" id="UP000178606"/>
    </source>
</evidence>
<feature type="region of interest" description="Disordered" evidence="1">
    <location>
        <begin position="234"/>
        <end position="300"/>
    </location>
</feature>